<gene>
    <name evidence="1" type="ORF">MgSA37_02835</name>
</gene>
<proteinExistence type="predicted"/>
<accession>A0A110B3G2</accession>
<dbReference type="Proteomes" id="UP000218263">
    <property type="component" value="Chromosome"/>
</dbReference>
<dbReference type="KEGG" id="mgot:MgSA37_02835"/>
<dbReference type="AlphaFoldDB" id="A0A110B3G2"/>
<dbReference type="RefSeq" id="WP_096352680.1">
    <property type="nucleotide sequence ID" value="NZ_AP017313.1"/>
</dbReference>
<keyword evidence="2" id="KW-1185">Reference proteome</keyword>
<organism evidence="1 2">
    <name type="scientific">Mucilaginibacter gotjawali</name>
    <dbReference type="NCBI Taxonomy" id="1550579"/>
    <lineage>
        <taxon>Bacteria</taxon>
        <taxon>Pseudomonadati</taxon>
        <taxon>Bacteroidota</taxon>
        <taxon>Sphingobacteriia</taxon>
        <taxon>Sphingobacteriales</taxon>
        <taxon>Sphingobacteriaceae</taxon>
        <taxon>Mucilaginibacter</taxon>
    </lineage>
</organism>
<evidence type="ECO:0000313" key="1">
    <source>
        <dbReference type="EMBL" id="BAU54657.1"/>
    </source>
</evidence>
<name>A0A110B3G2_9SPHI</name>
<reference evidence="1 2" key="1">
    <citation type="submission" date="2015-12" db="EMBL/GenBank/DDBJ databases">
        <title>Genome sequence of Mucilaginibacter gotjawali.</title>
        <authorList>
            <person name="Lee J.S."/>
            <person name="Lee K.C."/>
            <person name="Kim K.K."/>
            <person name="Lee B.W."/>
        </authorList>
    </citation>
    <scope>NUCLEOTIDE SEQUENCE [LARGE SCALE GENOMIC DNA]</scope>
    <source>
        <strain evidence="1 2">SA3-7</strain>
    </source>
</reference>
<evidence type="ECO:0000313" key="2">
    <source>
        <dbReference type="Proteomes" id="UP000218263"/>
    </source>
</evidence>
<protein>
    <submittedName>
        <fullName evidence="1">Uncharacterized protein</fullName>
    </submittedName>
</protein>
<dbReference type="OrthoDB" id="1007147at2"/>
<sequence length="295" mass="33773">MSLTDSRIDYFKQVKEFDYLCVTELSGLTGNYRSVYFALLSINNSTYWSIVFDVDFQYIIQLSRVDKDTYRRAMDFFNEKGLFDSYEKGMNQWARAKISLKVLHGKPTGNTVSGSVTNVDSCAVSNPVTNTVSSAHINKTVNNKTVKPIKQKAFIELDFIEPDYSEAFNTWLKFKKERRENYKSYDSTLIAYNKLKKDSANNPENAKQIIENAIGSNYAGFYPLKNNQFAKTEPKSKALVLIEQAESLRRKFDNEEITHFIEVQENPKASDPLKSNIEGLAEKMNAAYQLKIVNS</sequence>
<dbReference type="EMBL" id="AP017313">
    <property type="protein sequence ID" value="BAU54657.1"/>
    <property type="molecule type" value="Genomic_DNA"/>
</dbReference>